<accession>A0A9P8QD57</accession>
<reference evidence="1" key="1">
    <citation type="journal article" date="2021" name="Open Biol.">
        <title>Shared evolutionary footprints suggest mitochondrial oxidative damage underlies multiple complex I losses in fungi.</title>
        <authorList>
            <person name="Schikora-Tamarit M.A."/>
            <person name="Marcet-Houben M."/>
            <person name="Nosek J."/>
            <person name="Gabaldon T."/>
        </authorList>
    </citation>
    <scope>NUCLEOTIDE SEQUENCE</scope>
    <source>
        <strain evidence="1">CBS2887</strain>
    </source>
</reference>
<dbReference type="EMBL" id="JAEUBG010000365">
    <property type="protein sequence ID" value="KAH3688387.1"/>
    <property type="molecule type" value="Genomic_DNA"/>
</dbReference>
<protein>
    <submittedName>
        <fullName evidence="1">Uncharacterized protein</fullName>
    </submittedName>
</protein>
<sequence length="109" mass="11842">MSLNALSECVWTLLATTISSSSIESLKHKVFLMKSLSPFMATVAEFQRFMVAKSNSKLSPSKPSTSVVRNNLSNLSVIGRTVSIDDFKASWSLSFSALFNFEAVAIAVS</sequence>
<proteinExistence type="predicted"/>
<evidence type="ECO:0000313" key="1">
    <source>
        <dbReference type="EMBL" id="KAH3688387.1"/>
    </source>
</evidence>
<dbReference type="AlphaFoldDB" id="A0A9P8QD57"/>
<reference evidence="1" key="2">
    <citation type="submission" date="2021-01" db="EMBL/GenBank/DDBJ databases">
        <authorList>
            <person name="Schikora-Tamarit M.A."/>
        </authorList>
    </citation>
    <scope>NUCLEOTIDE SEQUENCE</scope>
    <source>
        <strain evidence="1">CBS2887</strain>
    </source>
</reference>
<dbReference type="Proteomes" id="UP000774326">
    <property type="component" value="Unassembled WGS sequence"/>
</dbReference>
<gene>
    <name evidence="1" type="ORF">WICPIJ_000630</name>
</gene>
<comment type="caution">
    <text evidence="1">The sequence shown here is derived from an EMBL/GenBank/DDBJ whole genome shotgun (WGS) entry which is preliminary data.</text>
</comment>
<evidence type="ECO:0000313" key="2">
    <source>
        <dbReference type="Proteomes" id="UP000774326"/>
    </source>
</evidence>
<keyword evidence="2" id="KW-1185">Reference proteome</keyword>
<organism evidence="1 2">
    <name type="scientific">Wickerhamomyces pijperi</name>
    <name type="common">Yeast</name>
    <name type="synonym">Pichia pijperi</name>
    <dbReference type="NCBI Taxonomy" id="599730"/>
    <lineage>
        <taxon>Eukaryota</taxon>
        <taxon>Fungi</taxon>
        <taxon>Dikarya</taxon>
        <taxon>Ascomycota</taxon>
        <taxon>Saccharomycotina</taxon>
        <taxon>Saccharomycetes</taxon>
        <taxon>Phaffomycetales</taxon>
        <taxon>Wickerhamomycetaceae</taxon>
        <taxon>Wickerhamomyces</taxon>
    </lineage>
</organism>
<name>A0A9P8QD57_WICPI</name>